<dbReference type="Proteomes" id="UP001516464">
    <property type="component" value="Unassembled WGS sequence"/>
</dbReference>
<organism evidence="1 2">
    <name type="scientific">Astathelohania contejeani</name>
    <dbReference type="NCBI Taxonomy" id="164912"/>
    <lineage>
        <taxon>Eukaryota</taxon>
        <taxon>Fungi</taxon>
        <taxon>Fungi incertae sedis</taxon>
        <taxon>Microsporidia</taxon>
        <taxon>Astathelohaniidae</taxon>
        <taxon>Astathelohania</taxon>
    </lineage>
</organism>
<evidence type="ECO:0000313" key="1">
    <source>
        <dbReference type="EMBL" id="KAF7684211.1"/>
    </source>
</evidence>
<sequence length="418" mass="48993">MKKEADNEKFIESNFLGKITYSFNKGFIFQRNYEEELDIPAFFPYKPLYFSKPESSGRSPILIHTEDNHLLHSLDCKKFIVYGKFPYSFKVDEKINKVVSIRSQLFLQSKKIIYIVSRGSLKYIPWSVMDISKTSNDKLVVLKKDKIEIFGKIDDRQIYEINLESEPRKIFVLGLKTFIIFTNSAAYKYDLTDPGEYKKILTLESHVKSIIEIGNPFDSNSKIAVLAGNIVLILNRHTLISDPHSNIKILIKSPVMVTNNKLLILYNIWCEFQFIDPQNVLRTSTRFYRLDGFRGFTCVGDKYFFFSKIIDTRLKEKSILKIYKFENGKMDETAYQLKSNIGKELMFFKKGWLRKFRYAYYARKNRLDLAPDCEQIELFEKGDVCEVLKEALISNKKAPIERKKKRKINIIRKGNTGF</sequence>
<reference evidence="1 2" key="1">
    <citation type="submission" date="2019-01" db="EMBL/GenBank/DDBJ databases">
        <title>Genomes sequencing and comparative genomics of infectious freshwater microsporidia, Cucumispora dikerogammari and Thelohania contejeani.</title>
        <authorList>
            <person name="Cormier A."/>
            <person name="Giraud I."/>
            <person name="Wattier R."/>
            <person name="Teixeira M."/>
            <person name="Grandjean F."/>
            <person name="Rigaud T."/>
            <person name="Cordaux R."/>
        </authorList>
    </citation>
    <scope>NUCLEOTIDE SEQUENCE [LARGE SCALE GENOMIC DNA]</scope>
    <source>
        <strain evidence="1">T1</strain>
        <tissue evidence="1">Spores</tissue>
    </source>
</reference>
<protein>
    <submittedName>
        <fullName evidence="1">Uncharacterized protein</fullName>
    </submittedName>
</protein>
<name>A0ABQ7I178_9MICR</name>
<dbReference type="EMBL" id="SBIQ01000023">
    <property type="protein sequence ID" value="KAF7684211.1"/>
    <property type="molecule type" value="Genomic_DNA"/>
</dbReference>
<keyword evidence="2" id="KW-1185">Reference proteome</keyword>
<proteinExistence type="predicted"/>
<accession>A0ABQ7I178</accession>
<evidence type="ECO:0000313" key="2">
    <source>
        <dbReference type="Proteomes" id="UP001516464"/>
    </source>
</evidence>
<gene>
    <name evidence="1" type="ORF">TCON_0580</name>
</gene>
<comment type="caution">
    <text evidence="1">The sequence shown here is derived from an EMBL/GenBank/DDBJ whole genome shotgun (WGS) entry which is preliminary data.</text>
</comment>